<sequence>MDPDGSKDHAMTLLAQQFASPGPAENASKDRVSRMVGIVVIGRNEGERLHRALASARDQTEQIVYVDSGSNDASVAWARERGVETVELDANRPFTAARARNAGFARLLARWPDIGIVQFIDGDCELAPGWVSVAFVTLMSRPDLAIVFGRRRERFRDATVYNRLCDMEWDGAPGLVQSCGGDSAMRVEALRAVGGFRETLIAGEEPDLCHRLRRDGWLIERIADDMTMHDAAMTRWQQWWQRNRRSGFAGAEAWRLRGREDPRLLRYVLSNILWAIPPAWPLWPVLWLRVARRSGGLYATHIMLGKVPHAVGQLENWLRPRSERHIQLIEYK</sequence>
<evidence type="ECO:0000259" key="1">
    <source>
        <dbReference type="Pfam" id="PF00535"/>
    </source>
</evidence>
<comment type="caution">
    <text evidence="2">The sequence shown here is derived from an EMBL/GenBank/DDBJ whole genome shotgun (WGS) entry which is preliminary data.</text>
</comment>
<accession>A0A2T5GIG9</accession>
<organism evidence="2 3">
    <name type="scientific">Sphingomonas aurantiaca</name>
    <dbReference type="NCBI Taxonomy" id="185949"/>
    <lineage>
        <taxon>Bacteria</taxon>
        <taxon>Pseudomonadati</taxon>
        <taxon>Pseudomonadota</taxon>
        <taxon>Alphaproteobacteria</taxon>
        <taxon>Sphingomonadales</taxon>
        <taxon>Sphingomonadaceae</taxon>
        <taxon>Sphingomonas</taxon>
    </lineage>
</organism>
<dbReference type="InterPro" id="IPR001173">
    <property type="entry name" value="Glyco_trans_2-like"/>
</dbReference>
<evidence type="ECO:0000313" key="2">
    <source>
        <dbReference type="EMBL" id="PTQ59111.1"/>
    </source>
</evidence>
<dbReference type="SUPFAM" id="SSF53448">
    <property type="entry name" value="Nucleotide-diphospho-sugar transferases"/>
    <property type="match status" value="1"/>
</dbReference>
<dbReference type="PANTHER" id="PTHR43646:SF6">
    <property type="entry name" value="PRE-MYCOFACTOCIN GLYCOSYLTRANSFERASE"/>
    <property type="match status" value="1"/>
</dbReference>
<dbReference type="InterPro" id="IPR029044">
    <property type="entry name" value="Nucleotide-diphossugar_trans"/>
</dbReference>
<dbReference type="EMBL" id="QAOG01000006">
    <property type="protein sequence ID" value="PTQ59111.1"/>
    <property type="molecule type" value="Genomic_DNA"/>
</dbReference>
<dbReference type="Pfam" id="PF00535">
    <property type="entry name" value="Glycos_transf_2"/>
    <property type="match status" value="1"/>
</dbReference>
<protein>
    <submittedName>
        <fullName evidence="2">GT2 family glycosyltransferase</fullName>
    </submittedName>
</protein>
<name>A0A2T5GIG9_9SPHN</name>
<feature type="domain" description="Glycosyltransferase 2-like" evidence="1">
    <location>
        <begin position="38"/>
        <end position="163"/>
    </location>
</feature>
<keyword evidence="2" id="KW-0808">Transferase</keyword>
<proteinExistence type="predicted"/>
<dbReference type="CDD" id="cd00761">
    <property type="entry name" value="Glyco_tranf_GTA_type"/>
    <property type="match status" value="1"/>
</dbReference>
<evidence type="ECO:0000313" key="3">
    <source>
        <dbReference type="Proteomes" id="UP000244189"/>
    </source>
</evidence>
<dbReference type="GO" id="GO:0016740">
    <property type="term" value="F:transferase activity"/>
    <property type="evidence" value="ECO:0007669"/>
    <property type="project" value="UniProtKB-KW"/>
</dbReference>
<reference evidence="2 3" key="1">
    <citation type="submission" date="2018-04" db="EMBL/GenBank/DDBJ databases">
        <title>Genomic Encyclopedia of Type Strains, Phase III (KMG-III): the genomes of soil and plant-associated and newly described type strains.</title>
        <authorList>
            <person name="Whitman W."/>
        </authorList>
    </citation>
    <scope>NUCLEOTIDE SEQUENCE [LARGE SCALE GENOMIC DNA]</scope>
    <source>
        <strain evidence="2 3">MA101b</strain>
    </source>
</reference>
<dbReference type="AlphaFoldDB" id="A0A2T5GIG9"/>
<dbReference type="Gene3D" id="3.90.550.10">
    <property type="entry name" value="Spore Coat Polysaccharide Biosynthesis Protein SpsA, Chain A"/>
    <property type="match status" value="1"/>
</dbReference>
<gene>
    <name evidence="2" type="ORF">C8J26_3438</name>
</gene>
<dbReference type="PANTHER" id="PTHR43646">
    <property type="entry name" value="GLYCOSYLTRANSFERASE"/>
    <property type="match status" value="1"/>
</dbReference>
<keyword evidence="3" id="KW-1185">Reference proteome</keyword>
<dbReference type="Proteomes" id="UP000244189">
    <property type="component" value="Unassembled WGS sequence"/>
</dbReference>